<sequence length="245" mass="28583">MNIVNGDLSVYDLLVIDIETVPQYPEYAQLPEQWKSLWCDKISKTVPENFSAEDTYQQRAGILAEFGKVICISTGYFCLNENKVLTLRLKSVFGDDEKSLLQSFIEITDKLYKHNKNFQFAGHNIREFDIPYLCRRMLINKVNLPAYLNLHGAKPWEVRMIDTLQWWKFGDYKHYTSLHLLANVLDVPTSKTDINGADVQHVYYKEKNLQRIVDYCQRDVVVVANLLLRFKNLPLLKEENITIVS</sequence>
<dbReference type="InterPro" id="IPR012337">
    <property type="entry name" value="RNaseH-like_sf"/>
</dbReference>
<accession>A0A5B8V9P0</accession>
<dbReference type="KEGG" id="pgin:FRZ67_12850"/>
<dbReference type="RefSeq" id="WP_147189951.1">
    <property type="nucleotide sequence ID" value="NZ_CP042435.1"/>
</dbReference>
<dbReference type="InterPro" id="IPR036397">
    <property type="entry name" value="RNaseH_sf"/>
</dbReference>
<evidence type="ECO:0000313" key="3">
    <source>
        <dbReference type="Proteomes" id="UP000321533"/>
    </source>
</evidence>
<evidence type="ECO:0000313" key="2">
    <source>
        <dbReference type="EMBL" id="QEC68144.1"/>
    </source>
</evidence>
<feature type="domain" description="Predicted 3'-5' exonuclease PolB-like" evidence="1">
    <location>
        <begin position="66"/>
        <end position="232"/>
    </location>
</feature>
<dbReference type="AlphaFoldDB" id="A0A5B8V9P0"/>
<organism evidence="2 3">
    <name type="scientific">Panacibacter ginsenosidivorans</name>
    <dbReference type="NCBI Taxonomy" id="1813871"/>
    <lineage>
        <taxon>Bacteria</taxon>
        <taxon>Pseudomonadati</taxon>
        <taxon>Bacteroidota</taxon>
        <taxon>Chitinophagia</taxon>
        <taxon>Chitinophagales</taxon>
        <taxon>Chitinophagaceae</taxon>
        <taxon>Panacibacter</taxon>
    </lineage>
</organism>
<dbReference type="Gene3D" id="3.30.420.10">
    <property type="entry name" value="Ribonuclease H-like superfamily/Ribonuclease H"/>
    <property type="match status" value="1"/>
</dbReference>
<dbReference type="GO" id="GO:0003676">
    <property type="term" value="F:nucleic acid binding"/>
    <property type="evidence" value="ECO:0007669"/>
    <property type="project" value="InterPro"/>
</dbReference>
<keyword evidence="2" id="KW-0378">Hydrolase</keyword>
<evidence type="ECO:0000259" key="1">
    <source>
        <dbReference type="Pfam" id="PF10108"/>
    </source>
</evidence>
<dbReference type="InterPro" id="IPR019288">
    <property type="entry name" value="3'-5'_exonuclease_PolB-like"/>
</dbReference>
<name>A0A5B8V9P0_9BACT</name>
<dbReference type="Proteomes" id="UP000321533">
    <property type="component" value="Chromosome"/>
</dbReference>
<keyword evidence="2" id="KW-0540">Nuclease</keyword>
<keyword evidence="2" id="KW-0269">Exonuclease</keyword>
<protein>
    <submittedName>
        <fullName evidence="2">3'-5' exonuclease</fullName>
    </submittedName>
</protein>
<dbReference type="EMBL" id="CP042435">
    <property type="protein sequence ID" value="QEC68144.1"/>
    <property type="molecule type" value="Genomic_DNA"/>
</dbReference>
<proteinExistence type="predicted"/>
<gene>
    <name evidence="2" type="ORF">FRZ67_12850</name>
</gene>
<dbReference type="OrthoDB" id="9773351at2"/>
<keyword evidence="3" id="KW-1185">Reference proteome</keyword>
<dbReference type="SUPFAM" id="SSF53098">
    <property type="entry name" value="Ribonuclease H-like"/>
    <property type="match status" value="1"/>
</dbReference>
<reference evidence="2 3" key="1">
    <citation type="journal article" date="2016" name="Int. J. Syst. Evol. Microbiol.">
        <title>Panacibacter ginsenosidivorans gen. nov., sp. nov., with ginsenoside converting activity isolated from soil of a ginseng field.</title>
        <authorList>
            <person name="Siddiqi M.Z."/>
            <person name="Muhammad Shafi S."/>
            <person name="Choi K.D."/>
            <person name="Im W.T."/>
        </authorList>
    </citation>
    <scope>NUCLEOTIDE SEQUENCE [LARGE SCALE GENOMIC DNA]</scope>
    <source>
        <strain evidence="2 3">Gsoil1550</strain>
    </source>
</reference>
<dbReference type="Pfam" id="PF10108">
    <property type="entry name" value="DNA_pol_B_exo2"/>
    <property type="match status" value="1"/>
</dbReference>
<dbReference type="GO" id="GO:0004527">
    <property type="term" value="F:exonuclease activity"/>
    <property type="evidence" value="ECO:0007669"/>
    <property type="project" value="UniProtKB-KW"/>
</dbReference>